<dbReference type="SUPFAM" id="SSF54909">
    <property type="entry name" value="Dimeric alpha+beta barrel"/>
    <property type="match status" value="1"/>
</dbReference>
<dbReference type="Pfam" id="PF03795">
    <property type="entry name" value="YCII"/>
    <property type="match status" value="1"/>
</dbReference>
<dbReference type="InterPro" id="IPR011008">
    <property type="entry name" value="Dimeric_a/b-barrel"/>
</dbReference>
<proteinExistence type="inferred from homology"/>
<evidence type="ECO:0000313" key="3">
    <source>
        <dbReference type="EMBL" id="TFZ05998.1"/>
    </source>
</evidence>
<accession>A0A4Z0C6J9</accession>
<organism evidence="3 4">
    <name type="scientific">Ramlibacter henchirensis</name>
    <dbReference type="NCBI Taxonomy" id="204072"/>
    <lineage>
        <taxon>Bacteria</taxon>
        <taxon>Pseudomonadati</taxon>
        <taxon>Pseudomonadota</taxon>
        <taxon>Betaproteobacteria</taxon>
        <taxon>Burkholderiales</taxon>
        <taxon>Comamonadaceae</taxon>
        <taxon>Ramlibacter</taxon>
    </lineage>
</organism>
<name>A0A4Z0C6J9_9BURK</name>
<reference evidence="3 4" key="1">
    <citation type="submission" date="2019-03" db="EMBL/GenBank/DDBJ databases">
        <title>Ramlibacter henchirensis DSM 14656, whole genome shotgun sequence.</title>
        <authorList>
            <person name="Zhang X."/>
            <person name="Feng G."/>
            <person name="Zhu H."/>
        </authorList>
    </citation>
    <scope>NUCLEOTIDE SEQUENCE [LARGE SCALE GENOMIC DNA]</scope>
    <source>
        <strain evidence="3 4">DSM 14656</strain>
    </source>
</reference>
<dbReference type="RefSeq" id="WP_135262084.1">
    <property type="nucleotide sequence ID" value="NZ_SMLM01000001.1"/>
</dbReference>
<dbReference type="Proteomes" id="UP000298180">
    <property type="component" value="Unassembled WGS sequence"/>
</dbReference>
<sequence>MSVYLYRLIPPRPDFPAGMTPAEGAAMQSHFAYWTGQMNRGSVIVYGPVPDPKGTWGIAVLTVGDEAQARTICAGDPAVTANAGFSFELIAMPHAIVRGDTANAS</sequence>
<feature type="domain" description="YCII-related" evidence="2">
    <location>
        <begin position="21"/>
        <end position="90"/>
    </location>
</feature>
<dbReference type="InterPro" id="IPR005545">
    <property type="entry name" value="YCII"/>
</dbReference>
<comment type="caution">
    <text evidence="3">The sequence shown here is derived from an EMBL/GenBank/DDBJ whole genome shotgun (WGS) entry which is preliminary data.</text>
</comment>
<evidence type="ECO:0000256" key="1">
    <source>
        <dbReference type="ARBA" id="ARBA00007689"/>
    </source>
</evidence>
<evidence type="ECO:0000259" key="2">
    <source>
        <dbReference type="Pfam" id="PF03795"/>
    </source>
</evidence>
<comment type="similarity">
    <text evidence="1">Belongs to the YciI family.</text>
</comment>
<protein>
    <recommendedName>
        <fullName evidence="2">YCII-related domain-containing protein</fullName>
    </recommendedName>
</protein>
<keyword evidence="4" id="KW-1185">Reference proteome</keyword>
<dbReference type="OrthoDB" id="6928805at2"/>
<evidence type="ECO:0000313" key="4">
    <source>
        <dbReference type="Proteomes" id="UP000298180"/>
    </source>
</evidence>
<dbReference type="AlphaFoldDB" id="A0A4Z0C6J9"/>
<dbReference type="EMBL" id="SMLM01000001">
    <property type="protein sequence ID" value="TFZ05998.1"/>
    <property type="molecule type" value="Genomic_DNA"/>
</dbReference>
<gene>
    <name evidence="3" type="ORF">EZ313_04940</name>
</gene>